<dbReference type="STRING" id="563192.HMPREF0179_02396"/>
<reference evidence="2 3" key="1">
    <citation type="submission" date="2010-10" db="EMBL/GenBank/DDBJ databases">
        <authorList>
            <consortium name="The Broad Institute Genome Sequencing Platform"/>
            <person name="Ward D."/>
            <person name="Earl A."/>
            <person name="Feldgarden M."/>
            <person name="Young S.K."/>
            <person name="Gargeya S."/>
            <person name="Zeng Q."/>
            <person name="Alvarado L."/>
            <person name="Berlin A."/>
            <person name="Bochicchio J."/>
            <person name="Chapman S.B."/>
            <person name="Chen Z."/>
            <person name="Freedman E."/>
            <person name="Gellesch M."/>
            <person name="Goldberg J."/>
            <person name="Griggs A."/>
            <person name="Gujja S."/>
            <person name="Heilman E."/>
            <person name="Heiman D."/>
            <person name="Howarth C."/>
            <person name="Mehta T."/>
            <person name="Neiman D."/>
            <person name="Pearson M."/>
            <person name="Roberts A."/>
            <person name="Saif S."/>
            <person name="Shea T."/>
            <person name="Shenoy N."/>
            <person name="Sisk P."/>
            <person name="Stolte C."/>
            <person name="Sykes S."/>
            <person name="White J."/>
            <person name="Yandava C."/>
            <person name="Allen-Vercoe E."/>
            <person name="Sibley C."/>
            <person name="Ambrose C.E."/>
            <person name="Strauss J."/>
            <person name="Daigneault M."/>
            <person name="Haas B."/>
            <person name="Nusbaum C."/>
            <person name="Birren B."/>
        </authorList>
    </citation>
    <scope>NUCLEOTIDE SEQUENCE [LARGE SCALE GENOMIC DNA]</scope>
    <source>
        <strain evidence="2 3">3_1_6</strain>
    </source>
</reference>
<comment type="caution">
    <text evidence="2">The sequence shown here is derived from an EMBL/GenBank/DDBJ whole genome shotgun (WGS) entry which is preliminary data.</text>
</comment>
<dbReference type="SUPFAM" id="SSF53448">
    <property type="entry name" value="Nucleotide-diphospho-sugar transferases"/>
    <property type="match status" value="1"/>
</dbReference>
<dbReference type="AlphaFoldDB" id="E5Y880"/>
<protein>
    <recommendedName>
        <fullName evidence="1">Glycosyltransferase 2-like domain-containing protein</fullName>
    </recommendedName>
</protein>
<dbReference type="PANTHER" id="PTHR43685:SF3">
    <property type="entry name" value="SLR2126 PROTEIN"/>
    <property type="match status" value="1"/>
</dbReference>
<dbReference type="eggNOG" id="COG1215">
    <property type="taxonomic scope" value="Bacteria"/>
</dbReference>
<dbReference type="Proteomes" id="UP000006034">
    <property type="component" value="Unassembled WGS sequence"/>
</dbReference>
<name>E5Y880_BILW3</name>
<dbReference type="PANTHER" id="PTHR43685">
    <property type="entry name" value="GLYCOSYLTRANSFERASE"/>
    <property type="match status" value="1"/>
</dbReference>
<accession>E5Y880</accession>
<dbReference type="Pfam" id="PF00535">
    <property type="entry name" value="Glycos_transf_2"/>
    <property type="match status" value="1"/>
</dbReference>
<dbReference type="RefSeq" id="WP_005028242.1">
    <property type="nucleotide sequence ID" value="NZ_KE150238.1"/>
</dbReference>
<dbReference type="CDD" id="cd06423">
    <property type="entry name" value="CESA_like"/>
    <property type="match status" value="1"/>
</dbReference>
<evidence type="ECO:0000313" key="3">
    <source>
        <dbReference type="Proteomes" id="UP000006034"/>
    </source>
</evidence>
<dbReference type="HOGENOM" id="CLU_635645_0_0_7"/>
<evidence type="ECO:0000259" key="1">
    <source>
        <dbReference type="Pfam" id="PF00535"/>
    </source>
</evidence>
<reference evidence="2 3" key="2">
    <citation type="submission" date="2013-04" db="EMBL/GenBank/DDBJ databases">
        <title>The Genome Sequence of Bilophila wadsworthia 3_1_6.</title>
        <authorList>
            <consortium name="The Broad Institute Genomics Platform"/>
            <person name="Earl A."/>
            <person name="Ward D."/>
            <person name="Feldgarden M."/>
            <person name="Gevers D."/>
            <person name="Sibley C."/>
            <person name="Strauss J."/>
            <person name="Allen-Vercoe E."/>
            <person name="Walker B."/>
            <person name="Young S."/>
            <person name="Zeng Q."/>
            <person name="Gargeya S."/>
            <person name="Fitzgerald M."/>
            <person name="Haas B."/>
            <person name="Abouelleil A."/>
            <person name="Allen A.W."/>
            <person name="Alvarado L."/>
            <person name="Arachchi H.M."/>
            <person name="Berlin A.M."/>
            <person name="Chapman S.B."/>
            <person name="Gainer-Dewar J."/>
            <person name="Goldberg J."/>
            <person name="Griggs A."/>
            <person name="Gujja S."/>
            <person name="Hansen M."/>
            <person name="Howarth C."/>
            <person name="Imamovic A."/>
            <person name="Ireland A."/>
            <person name="Larimer J."/>
            <person name="McCowan C."/>
            <person name="Murphy C."/>
            <person name="Pearson M."/>
            <person name="Poon T.W."/>
            <person name="Priest M."/>
            <person name="Roberts A."/>
            <person name="Saif S."/>
            <person name="Shea T."/>
            <person name="Sisk P."/>
            <person name="Sykes S."/>
            <person name="Wortman J."/>
            <person name="Nusbaum C."/>
            <person name="Birren B."/>
        </authorList>
    </citation>
    <scope>NUCLEOTIDE SEQUENCE [LARGE SCALE GENOMIC DNA]</scope>
    <source>
        <strain evidence="2 3">3_1_6</strain>
    </source>
</reference>
<dbReference type="InterPro" id="IPR050834">
    <property type="entry name" value="Glycosyltransf_2"/>
</dbReference>
<dbReference type="OrthoDB" id="3226099at2"/>
<proteinExistence type="predicted"/>
<dbReference type="EMBL" id="ADCP02000001">
    <property type="protein sequence ID" value="EFV43790.1"/>
    <property type="molecule type" value="Genomic_DNA"/>
</dbReference>
<sequence length="431" mass="48711">MTPISLAEALNLTSPHAGLVHLKPIVSCAVNKRYGQISVPFSVIIPVKNEATGIRGFMRDLAAQTARPTEIFMVDGNSIDDTCQIIREESDLLGLPVTVLHTADASHVKAGKRATLGGDRNYAIRRAKTDLLVFTDAGNHLPPDFFANLLGPLLDDEQTDLCGGIYRCENHDLDCDWSTRNWQTFLPACRCMAIRRHIALRCGMFPEFLSYAGEDTLFDIWYRRFSSQWVFNQQAVVWWDSPESGEEAWSKFFRYGVGDGENGVGDWNNFYRFARILRNTGELPEGLGTRSNYTLMKQALYGYIRGKTLRGEIDRTRRGVGEVVLLTVEKPLHAAPSSLELVYSLAEQGKRVVCLAADSSCVPCVDAIPRLFDADLSLCDLEFTDDFLLSDFLQRYGWSVREAVLQLMEDPWNTGERARRFQTRLQTFFHR</sequence>
<feature type="domain" description="Glycosyltransferase 2-like" evidence="1">
    <location>
        <begin position="42"/>
        <end position="183"/>
    </location>
</feature>
<dbReference type="InterPro" id="IPR001173">
    <property type="entry name" value="Glyco_trans_2-like"/>
</dbReference>
<keyword evidence="3" id="KW-1185">Reference proteome</keyword>
<dbReference type="GeneID" id="78085531"/>
<dbReference type="InterPro" id="IPR029044">
    <property type="entry name" value="Nucleotide-diphossugar_trans"/>
</dbReference>
<organism evidence="2 3">
    <name type="scientific">Bilophila wadsworthia (strain 3_1_6)</name>
    <dbReference type="NCBI Taxonomy" id="563192"/>
    <lineage>
        <taxon>Bacteria</taxon>
        <taxon>Pseudomonadati</taxon>
        <taxon>Thermodesulfobacteriota</taxon>
        <taxon>Desulfovibrionia</taxon>
        <taxon>Desulfovibrionales</taxon>
        <taxon>Desulfovibrionaceae</taxon>
        <taxon>Bilophila</taxon>
    </lineage>
</organism>
<evidence type="ECO:0000313" key="2">
    <source>
        <dbReference type="EMBL" id="EFV43790.1"/>
    </source>
</evidence>
<dbReference type="Gene3D" id="3.90.550.10">
    <property type="entry name" value="Spore Coat Polysaccharide Biosynthesis Protein SpsA, Chain A"/>
    <property type="match status" value="1"/>
</dbReference>
<gene>
    <name evidence="2" type="ORF">HMPREF0179_02396</name>
</gene>